<feature type="compositionally biased region" description="Low complexity" evidence="9">
    <location>
        <begin position="951"/>
        <end position="960"/>
    </location>
</feature>
<keyword evidence="6 7" id="KW-0505">Motor protein</keyword>
<feature type="compositionally biased region" description="Polar residues" evidence="9">
    <location>
        <begin position="1"/>
        <end position="18"/>
    </location>
</feature>
<gene>
    <name evidence="11" type="ORF">LUZ62_054194</name>
</gene>
<evidence type="ECO:0000256" key="3">
    <source>
        <dbReference type="ARBA" id="ARBA00022741"/>
    </source>
</evidence>
<feature type="binding site" evidence="7">
    <location>
        <begin position="576"/>
        <end position="583"/>
    </location>
    <ligand>
        <name>ATP</name>
        <dbReference type="ChEBI" id="CHEBI:30616"/>
    </ligand>
</feature>
<evidence type="ECO:0000256" key="1">
    <source>
        <dbReference type="ARBA" id="ARBA00010899"/>
    </source>
</evidence>
<evidence type="ECO:0000256" key="2">
    <source>
        <dbReference type="ARBA" id="ARBA00022701"/>
    </source>
</evidence>
<dbReference type="GO" id="GO:0005874">
    <property type="term" value="C:microtubule"/>
    <property type="evidence" value="ECO:0007669"/>
    <property type="project" value="UniProtKB-KW"/>
</dbReference>
<keyword evidence="3 7" id="KW-0547">Nucleotide-binding</keyword>
<keyword evidence="4 7" id="KW-0067">ATP-binding</keyword>
<evidence type="ECO:0000256" key="8">
    <source>
        <dbReference type="SAM" id="Coils"/>
    </source>
</evidence>
<dbReference type="Proteomes" id="UP001140206">
    <property type="component" value="Chromosome 3"/>
</dbReference>
<dbReference type="InterPro" id="IPR036961">
    <property type="entry name" value="Kinesin_motor_dom_sf"/>
</dbReference>
<evidence type="ECO:0000256" key="7">
    <source>
        <dbReference type="PROSITE-ProRule" id="PRU00283"/>
    </source>
</evidence>
<proteinExistence type="inferred from homology"/>
<protein>
    <submittedName>
        <fullName evidence="11">P-loop containing nucleoside triphosphate hydrolases superfamily protein</fullName>
    </submittedName>
</protein>
<evidence type="ECO:0000313" key="11">
    <source>
        <dbReference type="EMBL" id="KAJ4769937.1"/>
    </source>
</evidence>
<dbReference type="PROSITE" id="PS00411">
    <property type="entry name" value="KINESIN_MOTOR_1"/>
    <property type="match status" value="1"/>
</dbReference>
<evidence type="ECO:0000313" key="12">
    <source>
        <dbReference type="Proteomes" id="UP001140206"/>
    </source>
</evidence>
<feature type="compositionally biased region" description="Low complexity" evidence="9">
    <location>
        <begin position="869"/>
        <end position="886"/>
    </location>
</feature>
<feature type="compositionally biased region" description="Polar residues" evidence="9">
    <location>
        <begin position="941"/>
        <end position="950"/>
    </location>
</feature>
<evidence type="ECO:0000256" key="6">
    <source>
        <dbReference type="ARBA" id="ARBA00023175"/>
    </source>
</evidence>
<dbReference type="CDD" id="cd01366">
    <property type="entry name" value="KISc_C_terminal"/>
    <property type="match status" value="1"/>
</dbReference>
<feature type="domain" description="Kinesin motor" evidence="10">
    <location>
        <begin position="492"/>
        <end position="820"/>
    </location>
</feature>
<evidence type="ECO:0000259" key="10">
    <source>
        <dbReference type="PROSITE" id="PS50067"/>
    </source>
</evidence>
<dbReference type="InterPro" id="IPR027417">
    <property type="entry name" value="P-loop_NTPase"/>
</dbReference>
<accession>A0AAV8DUL9</accession>
<dbReference type="InterPro" id="IPR027640">
    <property type="entry name" value="Kinesin-like_fam"/>
</dbReference>
<dbReference type="GO" id="GO:0016787">
    <property type="term" value="F:hydrolase activity"/>
    <property type="evidence" value="ECO:0007669"/>
    <property type="project" value="UniProtKB-KW"/>
</dbReference>
<dbReference type="GO" id="GO:0008017">
    <property type="term" value="F:microtubule binding"/>
    <property type="evidence" value="ECO:0007669"/>
    <property type="project" value="InterPro"/>
</dbReference>
<dbReference type="AlphaFoldDB" id="A0AAV8DUL9"/>
<sequence length="1058" mass="118361">MASRSSSPCGSNDGSKPSTPTTPTTPRGRFASPVTSSPVFHDVFQPRPASYAQAVVKNVRSPILSPRLPSELVRTELLHADSFEGQPTQAIVSFASSLLDDLENRKGVELPQRITVLLKKAMQELERRIVSYSEHIRNLQLSLKSREEKYNSRVKVLERLALEPSEDPIRPLSPRDRGTSNSPRTRDEEVNRLMKEKEENIMTISKLKEHLDSTKRSYEDKCHALELQQLEIARLNSEKQCANNMVSQLQKDLDDSRSFCVEKSKMLDCNMEGMLKLIKEKESEDGTIGKLKQELEEMKMGSDKRYLELEEKAKEYEKRYLESEERKRGCETRFMEIQETKTDYEKRYMEVQRELEQTKKDFGQRYMELETRSDEMKRGLENRLKEAEILLEESKRRSREMEALADSKLRLSDHKEYVIQKFVASQVKSIQELRMLSFSLRQDVTDSEQKYSRQVNSLGQHLKVLVKAADKYHAVLAENRRLHNEVQELKGNIRVYCRIRPFLPGEDRKNTSIESVGDDGELIIANPTKPGKDGNKTFIFNRVFGPVTTQEQVFLDIQPLVRSVLDGFNVCIFAYGQTGSGKTYTMSGPNSPTEKDWGVNYRALNDLFNISRERKQVIDYEVGVQMIEIYNEQVRDLLSTDGVQKKLGIVNTSQPSGLAVPDATMQKVQSTSDVIDLMNLGFSNRAMSSTALNERSSRSHSILTVHVTGLDKKTKSTLRGSLHLVDLAGSERVDRSEVIGDRLKEAQHINKSLSALGDVIFALAQKNSHVPYRNSKLTQVLQTSLGGHAKTLMFVQVNPDASSYSETLSTLKFAERVSSVELGAAKNNKEGKEVQDLMELVADLKDTIAKKDNEIERLQHYKTSTPRATKSSTLLKHSSSSPGISSLGRAARSLVADSDGTDTSEAGSQKSSRLSGNRSPSMDMDNLVGFDEDSEDRLSDNSDIGNETDGSSSLAESALLPEQDKTAAPQAAQDKVPASAQPVKDKLQKATTATTRMPKSSPLKLAPSSPKSGQPSPAPPPLRVKPRETTTSKTPLTSVRKTASTQGIASSPKTGKWK</sequence>
<dbReference type="Pfam" id="PF00225">
    <property type="entry name" value="Kinesin"/>
    <property type="match status" value="1"/>
</dbReference>
<dbReference type="EMBL" id="JAMFTS010000003">
    <property type="protein sequence ID" value="KAJ4769937.1"/>
    <property type="molecule type" value="Genomic_DNA"/>
</dbReference>
<feature type="compositionally biased region" description="Polar residues" evidence="9">
    <location>
        <begin position="1031"/>
        <end position="1058"/>
    </location>
</feature>
<keyword evidence="2" id="KW-0493">Microtubule</keyword>
<keyword evidence="12" id="KW-1185">Reference proteome</keyword>
<dbReference type="InterPro" id="IPR019821">
    <property type="entry name" value="Kinesin_motor_CS"/>
</dbReference>
<keyword evidence="11" id="KW-0378">Hydrolase</keyword>
<comment type="similarity">
    <text evidence="1">Belongs to the TRAFAC class myosin-kinesin ATPase superfamily. Kinesin family. KIN-14 subfamily.</text>
</comment>
<dbReference type="Gene3D" id="3.40.850.10">
    <property type="entry name" value="Kinesin motor domain"/>
    <property type="match status" value="1"/>
</dbReference>
<dbReference type="GO" id="GO:0003777">
    <property type="term" value="F:microtubule motor activity"/>
    <property type="evidence" value="ECO:0007669"/>
    <property type="project" value="InterPro"/>
</dbReference>
<name>A0AAV8DUL9_9POAL</name>
<dbReference type="PRINTS" id="PR00380">
    <property type="entry name" value="KINESINHEAVY"/>
</dbReference>
<dbReference type="GO" id="GO:0005524">
    <property type="term" value="F:ATP binding"/>
    <property type="evidence" value="ECO:0007669"/>
    <property type="project" value="UniProtKB-UniRule"/>
</dbReference>
<feature type="coiled-coil region" evidence="8">
    <location>
        <begin position="225"/>
        <end position="252"/>
    </location>
</feature>
<evidence type="ECO:0000256" key="4">
    <source>
        <dbReference type="ARBA" id="ARBA00022840"/>
    </source>
</evidence>
<keyword evidence="5 8" id="KW-0175">Coiled coil</keyword>
<dbReference type="FunFam" id="3.40.850.10:FF:000044">
    <property type="entry name" value="p-loop containing nucleoside triphosphate hydrolases superfamily protein"/>
    <property type="match status" value="1"/>
</dbReference>
<evidence type="ECO:0000256" key="5">
    <source>
        <dbReference type="ARBA" id="ARBA00023054"/>
    </source>
</evidence>
<dbReference type="SUPFAM" id="SSF52540">
    <property type="entry name" value="P-loop containing nucleoside triphosphate hydrolases"/>
    <property type="match status" value="1"/>
</dbReference>
<feature type="compositionally biased region" description="Polar residues" evidence="9">
    <location>
        <begin position="901"/>
        <end position="920"/>
    </location>
</feature>
<comment type="caution">
    <text evidence="11">The sequence shown here is derived from an EMBL/GenBank/DDBJ whole genome shotgun (WGS) entry which is preliminary data.</text>
</comment>
<dbReference type="PANTHER" id="PTHR47972">
    <property type="entry name" value="KINESIN-LIKE PROTEIN KLP-3"/>
    <property type="match status" value="1"/>
</dbReference>
<dbReference type="PROSITE" id="PS50067">
    <property type="entry name" value="KINESIN_MOTOR_2"/>
    <property type="match status" value="1"/>
</dbReference>
<evidence type="ECO:0000256" key="9">
    <source>
        <dbReference type="SAM" id="MobiDB-lite"/>
    </source>
</evidence>
<dbReference type="PANTHER" id="PTHR47972:SF15">
    <property type="entry name" value="KINESIN-LIKE PROTEIN KIN-14D"/>
    <property type="match status" value="1"/>
</dbReference>
<dbReference type="InterPro" id="IPR001752">
    <property type="entry name" value="Kinesin_motor_dom"/>
</dbReference>
<dbReference type="GO" id="GO:0007018">
    <property type="term" value="P:microtubule-based movement"/>
    <property type="evidence" value="ECO:0007669"/>
    <property type="project" value="InterPro"/>
</dbReference>
<dbReference type="SMART" id="SM00129">
    <property type="entry name" value="KISc"/>
    <property type="match status" value="1"/>
</dbReference>
<organism evidence="11 12">
    <name type="scientific">Rhynchospora pubera</name>
    <dbReference type="NCBI Taxonomy" id="906938"/>
    <lineage>
        <taxon>Eukaryota</taxon>
        <taxon>Viridiplantae</taxon>
        <taxon>Streptophyta</taxon>
        <taxon>Embryophyta</taxon>
        <taxon>Tracheophyta</taxon>
        <taxon>Spermatophyta</taxon>
        <taxon>Magnoliopsida</taxon>
        <taxon>Liliopsida</taxon>
        <taxon>Poales</taxon>
        <taxon>Cyperaceae</taxon>
        <taxon>Cyperoideae</taxon>
        <taxon>Rhynchosporeae</taxon>
        <taxon>Rhynchospora</taxon>
    </lineage>
</organism>
<feature type="region of interest" description="Disordered" evidence="9">
    <location>
        <begin position="1"/>
        <end position="36"/>
    </location>
</feature>
<feature type="coiled-coil region" evidence="8">
    <location>
        <begin position="292"/>
        <end position="404"/>
    </location>
</feature>
<feature type="region of interest" description="Disordered" evidence="9">
    <location>
        <begin position="165"/>
        <end position="187"/>
    </location>
</feature>
<feature type="compositionally biased region" description="Low complexity" evidence="9">
    <location>
        <begin position="998"/>
        <end position="1015"/>
    </location>
</feature>
<reference evidence="11" key="1">
    <citation type="submission" date="2022-08" db="EMBL/GenBank/DDBJ databases">
        <authorList>
            <person name="Marques A."/>
        </authorList>
    </citation>
    <scope>NUCLEOTIDE SEQUENCE</scope>
    <source>
        <strain evidence="11">RhyPub2mFocal</strain>
        <tissue evidence="11">Leaves</tissue>
    </source>
</reference>
<dbReference type="Gene3D" id="1.20.5.170">
    <property type="match status" value="1"/>
</dbReference>
<feature type="region of interest" description="Disordered" evidence="9">
    <location>
        <begin position="858"/>
        <end position="1058"/>
    </location>
</feature>